<gene>
    <name evidence="3" type="ORF">IBLFYP30_02805</name>
</gene>
<sequence length="416" mass="46148">MSEDTAVKQKGDFKSKRNIILIILIAIIIVFVGILNYFTSKNLYNGKIAQNIYIEDVNVSNMTKQEALETIDAKYPTKKVNLSYNNEYYTIEPNQVDLSYDTKDVVDSAYNLTRENSYFSNIVTYISTKFKGHDFSIKVSYDEDKLDKKISSISKQINKPSVDASISVTSGIYVKESQTGLKCDDKENKKLIEKAYKDKNYETIALKVDVTQPKIKTEDLKSIDSVLAGYSTTFNSSIYGRSYNIALALKRCSTVVMPGETFSYNKATGPRTISNGFQNASVIVSGTYQDAPGGGVCQGSTTLFNAALLSGLDITQVRNHSKTSSYVPRGRDAMVNDSDSDFKFTNNFNHPVYISAYAGGGQASVKIYGSSQDKVSVSIKTDNFIYNGLPGAKTYRTITKNGKSETKHIYTAVYQE</sequence>
<dbReference type="Pfam" id="PF04294">
    <property type="entry name" value="VanW"/>
    <property type="match status" value="1"/>
</dbReference>
<keyword evidence="1" id="KW-1133">Transmembrane helix</keyword>
<dbReference type="PANTHER" id="PTHR35788:SF1">
    <property type="entry name" value="EXPORTED PROTEIN"/>
    <property type="match status" value="1"/>
</dbReference>
<feature type="domain" description="YoaR-like putative peptidoglycan binding" evidence="2">
    <location>
        <begin position="89"/>
        <end position="200"/>
    </location>
</feature>
<dbReference type="AlphaFoldDB" id="A0A6N3F4J1"/>
<name>A0A6N3F4J1_9FIRM</name>
<dbReference type="InterPro" id="IPR007391">
    <property type="entry name" value="Vancomycin_resist_VanW"/>
</dbReference>
<dbReference type="InterPro" id="IPR022029">
    <property type="entry name" value="YoaR-like_PG-bd"/>
</dbReference>
<dbReference type="PANTHER" id="PTHR35788">
    <property type="entry name" value="EXPORTED PROTEIN-RELATED"/>
    <property type="match status" value="1"/>
</dbReference>
<evidence type="ECO:0000259" key="2">
    <source>
        <dbReference type="Pfam" id="PF12229"/>
    </source>
</evidence>
<dbReference type="Pfam" id="PF12229">
    <property type="entry name" value="PG_binding_4"/>
    <property type="match status" value="1"/>
</dbReference>
<dbReference type="EMBL" id="CACRUE010000039">
    <property type="protein sequence ID" value="VYU46935.1"/>
    <property type="molecule type" value="Genomic_DNA"/>
</dbReference>
<evidence type="ECO:0000256" key="1">
    <source>
        <dbReference type="SAM" id="Phobius"/>
    </source>
</evidence>
<reference evidence="3" key="1">
    <citation type="submission" date="2019-11" db="EMBL/GenBank/DDBJ databases">
        <authorList>
            <person name="Feng L."/>
        </authorList>
    </citation>
    <scope>NUCLEOTIDE SEQUENCE</scope>
    <source>
        <strain evidence="3">IbartlettiiLFYP30</strain>
    </source>
</reference>
<organism evidence="3">
    <name type="scientific">Intestinibacter bartlettii</name>
    <dbReference type="NCBI Taxonomy" id="261299"/>
    <lineage>
        <taxon>Bacteria</taxon>
        <taxon>Bacillati</taxon>
        <taxon>Bacillota</taxon>
        <taxon>Clostridia</taxon>
        <taxon>Peptostreptococcales</taxon>
        <taxon>Peptostreptococcaceae</taxon>
        <taxon>Intestinibacter</taxon>
    </lineage>
</organism>
<proteinExistence type="predicted"/>
<feature type="transmembrane region" description="Helical" evidence="1">
    <location>
        <begin position="18"/>
        <end position="38"/>
    </location>
</feature>
<keyword evidence="1" id="KW-0472">Membrane</keyword>
<evidence type="ECO:0000313" key="3">
    <source>
        <dbReference type="EMBL" id="VYU46935.1"/>
    </source>
</evidence>
<dbReference type="InterPro" id="IPR052913">
    <property type="entry name" value="Glycopeptide_resist_protein"/>
</dbReference>
<keyword evidence="1" id="KW-0812">Transmembrane</keyword>
<dbReference type="RefSeq" id="WP_156531170.1">
    <property type="nucleotide sequence ID" value="NZ_CACRUE010000039.1"/>
</dbReference>
<accession>A0A6N3F4J1</accession>
<protein>
    <submittedName>
        <fullName evidence="3">VanW like protein</fullName>
    </submittedName>
</protein>